<feature type="transmembrane region" description="Helical" evidence="6">
    <location>
        <begin position="88"/>
        <end position="110"/>
    </location>
</feature>
<dbReference type="GO" id="GO:0015658">
    <property type="term" value="F:branched-chain amino acid transmembrane transporter activity"/>
    <property type="evidence" value="ECO:0007669"/>
    <property type="project" value="InterPro"/>
</dbReference>
<dbReference type="RefSeq" id="WP_051206327.1">
    <property type="nucleotide sequence ID" value="NZ_CTRP01000010.1"/>
</dbReference>
<feature type="transmembrane region" description="Helical" evidence="6">
    <location>
        <begin position="283"/>
        <end position="301"/>
    </location>
</feature>
<feature type="transmembrane region" description="Helical" evidence="6">
    <location>
        <begin position="164"/>
        <end position="184"/>
    </location>
</feature>
<name>A0A0U1KYP0_9FIRM</name>
<keyword evidence="2" id="KW-1003">Cell membrane</keyword>
<sequence>MDKVQQFILKNKKIVSLLGAVIVLVLPFIVTNSYYLHICITVCIYIILALSLNLVTGYAGQLVLGHAAFYGIGAYTGALLMLVFHVNFFIALVGSAVVTGIFGLFLGIPALRLRGDYLAIVTLGFGEIVRLVFVNWKAVTRGPAGLPSIPAPEIVGFTLNGRTAFYYMALILTVFTVFFMVKLINSGVGMAMQTVKNDEIAAEAIGIQPRKYKLLAFVISSVFAGIIGCFYASYLSYVSPTAFVYNTSMTILTMVVLGGLGSIVGSILGATILTILPEMLRFLSDYRMLIFGALMVFMMIYKPEGFWGASKRRKNIYKINAGGTDHGSDT</sequence>
<evidence type="ECO:0000313" key="7">
    <source>
        <dbReference type="EMBL" id="CQR72249.1"/>
    </source>
</evidence>
<accession>A0A0U1KYP0</accession>
<dbReference type="GO" id="GO:0005886">
    <property type="term" value="C:plasma membrane"/>
    <property type="evidence" value="ECO:0007669"/>
    <property type="project" value="UniProtKB-SubCell"/>
</dbReference>
<keyword evidence="5 6" id="KW-0472">Membrane</keyword>
<dbReference type="PANTHER" id="PTHR30482">
    <property type="entry name" value="HIGH-AFFINITY BRANCHED-CHAIN AMINO ACID TRANSPORT SYSTEM PERMEASE"/>
    <property type="match status" value="1"/>
</dbReference>
<keyword evidence="3 6" id="KW-0812">Transmembrane</keyword>
<proteinExistence type="predicted"/>
<dbReference type="AlphaFoldDB" id="A0A0U1KYP0"/>
<feature type="transmembrane region" description="Helical" evidence="6">
    <location>
        <begin position="35"/>
        <end position="55"/>
    </location>
</feature>
<evidence type="ECO:0000256" key="3">
    <source>
        <dbReference type="ARBA" id="ARBA00022692"/>
    </source>
</evidence>
<evidence type="ECO:0000256" key="1">
    <source>
        <dbReference type="ARBA" id="ARBA00004651"/>
    </source>
</evidence>
<feature type="transmembrane region" description="Helical" evidence="6">
    <location>
        <begin position="249"/>
        <end position="276"/>
    </location>
</feature>
<evidence type="ECO:0000256" key="5">
    <source>
        <dbReference type="ARBA" id="ARBA00023136"/>
    </source>
</evidence>
<protein>
    <submittedName>
        <fullName evidence="7">Branched-chain amino acid transport system permease protein LivM (TC 3.A.1.4.1)</fullName>
    </submittedName>
</protein>
<keyword evidence="8" id="KW-1185">Reference proteome</keyword>
<feature type="transmembrane region" description="Helical" evidence="6">
    <location>
        <begin position="214"/>
        <end position="237"/>
    </location>
</feature>
<evidence type="ECO:0000256" key="6">
    <source>
        <dbReference type="SAM" id="Phobius"/>
    </source>
</evidence>
<evidence type="ECO:0000313" key="8">
    <source>
        <dbReference type="Proteomes" id="UP000049855"/>
    </source>
</evidence>
<gene>
    <name evidence="7" type="ORF">SpAn4DRAFT_2709</name>
</gene>
<organism evidence="7 8">
    <name type="scientific">Sporomusa ovata</name>
    <dbReference type="NCBI Taxonomy" id="2378"/>
    <lineage>
        <taxon>Bacteria</taxon>
        <taxon>Bacillati</taxon>
        <taxon>Bacillota</taxon>
        <taxon>Negativicutes</taxon>
        <taxon>Selenomonadales</taxon>
        <taxon>Sporomusaceae</taxon>
        <taxon>Sporomusa</taxon>
    </lineage>
</organism>
<evidence type="ECO:0000256" key="4">
    <source>
        <dbReference type="ARBA" id="ARBA00022989"/>
    </source>
</evidence>
<dbReference type="PANTHER" id="PTHR30482:SF10">
    <property type="entry name" value="HIGH-AFFINITY BRANCHED-CHAIN AMINO ACID TRANSPORT PROTEIN BRAE"/>
    <property type="match status" value="1"/>
</dbReference>
<dbReference type="InterPro" id="IPR043428">
    <property type="entry name" value="LivM-like"/>
</dbReference>
<dbReference type="Pfam" id="PF02653">
    <property type="entry name" value="BPD_transp_2"/>
    <property type="match status" value="1"/>
</dbReference>
<feature type="transmembrane region" description="Helical" evidence="6">
    <location>
        <begin position="62"/>
        <end position="82"/>
    </location>
</feature>
<comment type="subcellular location">
    <subcellularLocation>
        <location evidence="1">Cell membrane</location>
        <topology evidence="1">Multi-pass membrane protein</topology>
    </subcellularLocation>
</comment>
<evidence type="ECO:0000256" key="2">
    <source>
        <dbReference type="ARBA" id="ARBA00022475"/>
    </source>
</evidence>
<dbReference type="Proteomes" id="UP000049855">
    <property type="component" value="Unassembled WGS sequence"/>
</dbReference>
<reference evidence="8" key="1">
    <citation type="submission" date="2015-03" db="EMBL/GenBank/DDBJ databases">
        <authorList>
            <person name="Nijsse Bart"/>
        </authorList>
    </citation>
    <scope>NUCLEOTIDE SEQUENCE [LARGE SCALE GENOMIC DNA]</scope>
</reference>
<feature type="transmembrane region" description="Helical" evidence="6">
    <location>
        <begin position="12"/>
        <end position="29"/>
    </location>
</feature>
<feature type="transmembrane region" description="Helical" evidence="6">
    <location>
        <begin position="117"/>
        <end position="136"/>
    </location>
</feature>
<dbReference type="EMBL" id="CTRP01000010">
    <property type="protein sequence ID" value="CQR72249.1"/>
    <property type="molecule type" value="Genomic_DNA"/>
</dbReference>
<dbReference type="CDD" id="cd06581">
    <property type="entry name" value="TM_PBP1_LivM_like"/>
    <property type="match status" value="1"/>
</dbReference>
<keyword evidence="4 6" id="KW-1133">Transmembrane helix</keyword>
<dbReference type="InterPro" id="IPR001851">
    <property type="entry name" value="ABC_transp_permease"/>
</dbReference>